<dbReference type="SUPFAM" id="SSF55961">
    <property type="entry name" value="Bet v1-like"/>
    <property type="match status" value="2"/>
</dbReference>
<comment type="caution">
    <text evidence="3">The sequence shown here is derived from an EMBL/GenBank/DDBJ whole genome shotgun (WGS) entry which is preliminary data.</text>
</comment>
<dbReference type="Gene3D" id="3.30.530.20">
    <property type="match status" value="2"/>
</dbReference>
<organism evidence="3 4">
    <name type="scientific">Paenibacillus aceris</name>
    <dbReference type="NCBI Taxonomy" id="869555"/>
    <lineage>
        <taxon>Bacteria</taxon>
        <taxon>Bacillati</taxon>
        <taxon>Bacillota</taxon>
        <taxon>Bacilli</taxon>
        <taxon>Bacillales</taxon>
        <taxon>Paenibacillaceae</taxon>
        <taxon>Paenibacillus</taxon>
    </lineage>
</organism>
<gene>
    <name evidence="3" type="ORF">J2Z65_002612</name>
</gene>
<evidence type="ECO:0000259" key="2">
    <source>
        <dbReference type="Pfam" id="PF08327"/>
    </source>
</evidence>
<name>A0ABS4HYX0_9BACL</name>
<sequence length="228" mass="26203">MYTFEAYYQEIVPNERLVYTYSLDQGEARMSVSIATIELQPTSEGTKLIFTEQGTFFDGHDTPEQREQGTKEMLDLLGKSLGESSADNFEIVSRRKLNAPRDLVYRAWTEPELLAQWWGPNGFTNTFHTFDLRPGGIWEFTMHGPNGADYPNRNVFHEIGPECIVLRHETRPNFILTATFEDADGGTEITFRQTFETEDDYTKLKPICEEANEQNLDRLGSVLKRISQ</sequence>
<proteinExistence type="inferred from homology"/>
<evidence type="ECO:0000313" key="3">
    <source>
        <dbReference type="EMBL" id="MBP1963396.1"/>
    </source>
</evidence>
<dbReference type="Pfam" id="PF08327">
    <property type="entry name" value="AHSA1"/>
    <property type="match status" value="2"/>
</dbReference>
<dbReference type="RefSeq" id="WP_338111685.1">
    <property type="nucleotide sequence ID" value="NZ_JAAOZR010000019.1"/>
</dbReference>
<keyword evidence="4" id="KW-1185">Reference proteome</keyword>
<dbReference type="InterPro" id="IPR023393">
    <property type="entry name" value="START-like_dom_sf"/>
</dbReference>
<dbReference type="InterPro" id="IPR013538">
    <property type="entry name" value="ASHA1/2-like_C"/>
</dbReference>
<reference evidence="3 4" key="1">
    <citation type="submission" date="2021-03" db="EMBL/GenBank/DDBJ databases">
        <title>Genomic Encyclopedia of Type Strains, Phase IV (KMG-IV): sequencing the most valuable type-strain genomes for metagenomic binning, comparative biology and taxonomic classification.</title>
        <authorList>
            <person name="Goeker M."/>
        </authorList>
    </citation>
    <scope>NUCLEOTIDE SEQUENCE [LARGE SCALE GENOMIC DNA]</scope>
    <source>
        <strain evidence="3 4">DSM 24950</strain>
    </source>
</reference>
<evidence type="ECO:0000256" key="1">
    <source>
        <dbReference type="ARBA" id="ARBA00006817"/>
    </source>
</evidence>
<dbReference type="EMBL" id="JAGGKV010000005">
    <property type="protein sequence ID" value="MBP1963396.1"/>
    <property type="molecule type" value="Genomic_DNA"/>
</dbReference>
<evidence type="ECO:0000313" key="4">
    <source>
        <dbReference type="Proteomes" id="UP001519344"/>
    </source>
</evidence>
<dbReference type="Proteomes" id="UP001519344">
    <property type="component" value="Unassembled WGS sequence"/>
</dbReference>
<dbReference type="CDD" id="cd08894">
    <property type="entry name" value="SRPBCC_CalC_Aha1-like_1"/>
    <property type="match status" value="1"/>
</dbReference>
<accession>A0ABS4HYX0</accession>
<comment type="similarity">
    <text evidence="1">Belongs to the AHA1 family.</text>
</comment>
<feature type="domain" description="Activator of Hsp90 ATPase homologue 1/2-like C-terminal" evidence="2">
    <location>
        <begin position="2"/>
        <end position="79"/>
    </location>
</feature>
<feature type="domain" description="Activator of Hsp90 ATPase homologue 1/2-like C-terminal" evidence="2">
    <location>
        <begin position="98"/>
        <end position="223"/>
    </location>
</feature>
<protein>
    <submittedName>
        <fullName evidence="3">Uncharacterized protein YndB with AHSA1/START domain</fullName>
    </submittedName>
</protein>